<protein>
    <submittedName>
        <fullName evidence="1">Uncharacterized protein</fullName>
    </submittedName>
</protein>
<proteinExistence type="predicted"/>
<organism evidence="1 2">
    <name type="scientific">Prunus armeniaca</name>
    <name type="common">Apricot</name>
    <name type="synonym">Armeniaca vulgaris</name>
    <dbReference type="NCBI Taxonomy" id="36596"/>
    <lineage>
        <taxon>Eukaryota</taxon>
        <taxon>Viridiplantae</taxon>
        <taxon>Streptophyta</taxon>
        <taxon>Embryophyta</taxon>
        <taxon>Tracheophyta</taxon>
        <taxon>Spermatophyta</taxon>
        <taxon>Magnoliopsida</taxon>
        <taxon>eudicotyledons</taxon>
        <taxon>Gunneridae</taxon>
        <taxon>Pentapetalae</taxon>
        <taxon>rosids</taxon>
        <taxon>fabids</taxon>
        <taxon>Rosales</taxon>
        <taxon>Rosaceae</taxon>
        <taxon>Amygdaloideae</taxon>
        <taxon>Amygdaleae</taxon>
        <taxon>Prunus</taxon>
    </lineage>
</organism>
<gene>
    <name evidence="1" type="ORF">CURHAP_LOCUS26763</name>
</gene>
<name>A0A6J5UMM1_PRUAR</name>
<reference evidence="1 2" key="1">
    <citation type="submission" date="2020-05" db="EMBL/GenBank/DDBJ databases">
        <authorList>
            <person name="Campoy J."/>
            <person name="Schneeberger K."/>
            <person name="Spophaly S."/>
        </authorList>
    </citation>
    <scope>NUCLEOTIDE SEQUENCE [LARGE SCALE GENOMIC DNA]</scope>
    <source>
        <strain evidence="1">PruArmRojPasFocal</strain>
    </source>
</reference>
<sequence length="137" mass="15217">MVLGSFVGCCAKHMGLALDLKSAPFVNARVPNFKMGLFQVDHKGIKMTRKGTPRIFLYRRVVFMHRLGFTEKVVLKDTVLFKGGRGGNHEIVDMDTVPHLCAQRSTKNFALGVWFVQKTLAFACGRGVMMLVKDGGN</sequence>
<evidence type="ECO:0000313" key="1">
    <source>
        <dbReference type="EMBL" id="CAB4277222.1"/>
    </source>
</evidence>
<evidence type="ECO:0000313" key="2">
    <source>
        <dbReference type="Proteomes" id="UP000507222"/>
    </source>
</evidence>
<dbReference type="AlphaFoldDB" id="A0A6J5UMM1"/>
<dbReference type="EMBL" id="CAEKDK010000004">
    <property type="protein sequence ID" value="CAB4277222.1"/>
    <property type="molecule type" value="Genomic_DNA"/>
</dbReference>
<accession>A0A6J5UMM1</accession>
<dbReference type="Proteomes" id="UP000507222">
    <property type="component" value="Unassembled WGS sequence"/>
</dbReference>